<proteinExistence type="predicted"/>
<reference evidence="2 3" key="1">
    <citation type="submission" date="2020-03" db="EMBL/GenBank/DDBJ databases">
        <title>Sequencing the genomes of 1000 actinobacteria strains.</title>
        <authorList>
            <person name="Klenk H.-P."/>
        </authorList>
    </citation>
    <scope>NUCLEOTIDE SEQUENCE [LARGE SCALE GENOMIC DNA]</scope>
    <source>
        <strain evidence="2 3">DSM 45685</strain>
    </source>
</reference>
<evidence type="ECO:0008006" key="4">
    <source>
        <dbReference type="Google" id="ProtNLM"/>
    </source>
</evidence>
<comment type="caution">
    <text evidence="2">The sequence shown here is derived from an EMBL/GenBank/DDBJ whole genome shotgun (WGS) entry which is preliminary data.</text>
</comment>
<keyword evidence="3" id="KW-1185">Reference proteome</keyword>
<evidence type="ECO:0000313" key="3">
    <source>
        <dbReference type="Proteomes" id="UP000545493"/>
    </source>
</evidence>
<gene>
    <name evidence="2" type="ORF">FHU38_004383</name>
</gene>
<accession>A0A7X5UUP4</accession>
<feature type="chain" id="PRO_5039020506" description="Serine/threonine protein kinase" evidence="1">
    <location>
        <begin position="29"/>
        <end position="234"/>
    </location>
</feature>
<evidence type="ECO:0000313" key="2">
    <source>
        <dbReference type="EMBL" id="NIJ14039.1"/>
    </source>
</evidence>
<sequence>MAGTSAPRAVVLTTALSFAVALCALVTAAVLRNGDSAPASAGGATTTAAASYSGCGDEPCRVLASAMVNGMPVELLADSRGGTGRLRAGGPSSGTTAETTITGMGVRLNHDSLRCVEIATPVCLVRGPHDGGMAGELHIWRGDGWASAERPYFSDAGSITLDDAAGDAAPEVIVVRHDCGRAGEVSQCRRAPVLAEVYDLRGQLVGCTAGFDSPGQLRGWPEVDLAADEVGACS</sequence>
<feature type="signal peptide" evidence="1">
    <location>
        <begin position="1"/>
        <end position="28"/>
    </location>
</feature>
<dbReference type="EMBL" id="JAAOYM010000001">
    <property type="protein sequence ID" value="NIJ14039.1"/>
    <property type="molecule type" value="Genomic_DNA"/>
</dbReference>
<protein>
    <recommendedName>
        <fullName evidence="4">Serine/threonine protein kinase</fullName>
    </recommendedName>
</protein>
<keyword evidence="1" id="KW-0732">Signal</keyword>
<organism evidence="2 3">
    <name type="scientific">Saccharomonospora amisosensis</name>
    <dbReference type="NCBI Taxonomy" id="1128677"/>
    <lineage>
        <taxon>Bacteria</taxon>
        <taxon>Bacillati</taxon>
        <taxon>Actinomycetota</taxon>
        <taxon>Actinomycetes</taxon>
        <taxon>Pseudonocardiales</taxon>
        <taxon>Pseudonocardiaceae</taxon>
        <taxon>Saccharomonospora</taxon>
    </lineage>
</organism>
<evidence type="ECO:0000256" key="1">
    <source>
        <dbReference type="SAM" id="SignalP"/>
    </source>
</evidence>
<name>A0A7X5UUP4_9PSEU</name>
<dbReference type="Proteomes" id="UP000545493">
    <property type="component" value="Unassembled WGS sequence"/>
</dbReference>
<dbReference type="RefSeq" id="WP_167174505.1">
    <property type="nucleotide sequence ID" value="NZ_JAAOYM010000001.1"/>
</dbReference>
<dbReference type="AlphaFoldDB" id="A0A7X5UUP4"/>